<dbReference type="EMBL" id="SSOP01000150">
    <property type="protein sequence ID" value="KAB5590701.1"/>
    <property type="molecule type" value="Genomic_DNA"/>
</dbReference>
<comment type="caution">
    <text evidence="2">The sequence shown here is derived from an EMBL/GenBank/DDBJ whole genome shotgun (WGS) entry which is preliminary data.</text>
</comment>
<gene>
    <name evidence="2" type="ORF">CTheo_5849</name>
</gene>
<reference evidence="2 3" key="1">
    <citation type="journal article" date="2019" name="Fungal Biol. Biotechnol.">
        <title>Draft genome sequence of fastidious pathogen Ceratobasidium theobromae, which causes vascular-streak dieback in Theobroma cacao.</title>
        <authorList>
            <person name="Ali S.S."/>
            <person name="Asman A."/>
            <person name="Shao J."/>
            <person name="Firmansyah A.P."/>
            <person name="Susilo A.W."/>
            <person name="Rosmana A."/>
            <person name="McMahon P."/>
            <person name="Junaid M."/>
            <person name="Guest D."/>
            <person name="Kheng T.Y."/>
            <person name="Meinhardt L.W."/>
            <person name="Bailey B.A."/>
        </authorList>
    </citation>
    <scope>NUCLEOTIDE SEQUENCE [LARGE SCALE GENOMIC DNA]</scope>
    <source>
        <strain evidence="2 3">CT2</strain>
    </source>
</reference>
<evidence type="ECO:0000313" key="2">
    <source>
        <dbReference type="EMBL" id="KAB5590701.1"/>
    </source>
</evidence>
<dbReference type="OrthoDB" id="5984008at2759"/>
<protein>
    <submittedName>
        <fullName evidence="2">Galactose-proton symport protein</fullName>
    </submittedName>
</protein>
<proteinExistence type="predicted"/>
<sequence>MTNRQARQAFTAGEVVSPLTGMSKVPKKTWTSVQWGPGDDDHLELNSVLVYSNHSCSPNVAVDVSSPKPNDWHFRALKDISSGDYLTFFYPSTEWDMTQGFDCNCKEKNCLKLIQGAKYLTRAQVEERGFINSHISQLMELRDLVEL</sequence>
<feature type="domain" description="SET" evidence="1">
    <location>
        <begin position="48"/>
        <end position="90"/>
    </location>
</feature>
<dbReference type="Gene3D" id="2.170.270.10">
    <property type="entry name" value="SET domain"/>
    <property type="match status" value="1"/>
</dbReference>
<dbReference type="Pfam" id="PF00856">
    <property type="entry name" value="SET"/>
    <property type="match status" value="1"/>
</dbReference>
<accession>A0A5N5QGW8</accession>
<dbReference type="SUPFAM" id="SSF82199">
    <property type="entry name" value="SET domain"/>
    <property type="match status" value="1"/>
</dbReference>
<dbReference type="InterPro" id="IPR001214">
    <property type="entry name" value="SET_dom"/>
</dbReference>
<name>A0A5N5QGW8_9AGAM</name>
<dbReference type="PANTHER" id="PTHR12350:SF19">
    <property type="entry name" value="SET DOMAIN-CONTAINING PROTEIN"/>
    <property type="match status" value="1"/>
</dbReference>
<keyword evidence="3" id="KW-1185">Reference proteome</keyword>
<dbReference type="InterPro" id="IPR046341">
    <property type="entry name" value="SET_dom_sf"/>
</dbReference>
<organism evidence="2 3">
    <name type="scientific">Ceratobasidium theobromae</name>
    <dbReference type="NCBI Taxonomy" id="1582974"/>
    <lineage>
        <taxon>Eukaryota</taxon>
        <taxon>Fungi</taxon>
        <taxon>Dikarya</taxon>
        <taxon>Basidiomycota</taxon>
        <taxon>Agaricomycotina</taxon>
        <taxon>Agaricomycetes</taxon>
        <taxon>Cantharellales</taxon>
        <taxon>Ceratobasidiaceae</taxon>
        <taxon>Ceratobasidium</taxon>
    </lineage>
</organism>
<dbReference type="PANTHER" id="PTHR12350">
    <property type="entry name" value="HISTONE-LYSINE N-METHYLTRANSFERASE-RELATED"/>
    <property type="match status" value="1"/>
</dbReference>
<dbReference type="Proteomes" id="UP000383932">
    <property type="component" value="Unassembled WGS sequence"/>
</dbReference>
<dbReference type="InterPro" id="IPR053201">
    <property type="entry name" value="Flavunoidine_N-MTase"/>
</dbReference>
<evidence type="ECO:0000259" key="1">
    <source>
        <dbReference type="Pfam" id="PF00856"/>
    </source>
</evidence>
<dbReference type="AlphaFoldDB" id="A0A5N5QGW8"/>
<evidence type="ECO:0000313" key="3">
    <source>
        <dbReference type="Proteomes" id="UP000383932"/>
    </source>
</evidence>